<protein>
    <submittedName>
        <fullName evidence="2">Rifin PIR protein, putative</fullName>
    </submittedName>
</protein>
<accession>A0ABY1UHZ5</accession>
<evidence type="ECO:0000313" key="2">
    <source>
        <dbReference type="EMBL" id="SOV11284.1"/>
    </source>
</evidence>
<dbReference type="Pfam" id="PF02009">
    <property type="entry name" value="RIFIN"/>
    <property type="match status" value="1"/>
</dbReference>
<sequence length="232" mass="26535">MNTYYINVLLFPIILNILINKKWNHNITTKPYRILCECEIYTSIYDNDPEMQKLKEDFQRQTSERFKEYNERMQEKRKECKEQCDKDIQNLILKDKIEKQLKDKFTMLETDVDSDAIPTCVCEKSVADKTEKFCLNCSKNMVSIAPCLGLVCGVGYNAWTSYVAAQVLEACIKKGLEVGLFQVAEIIKQIMKSFPYKIPPIVVPDLMLAGNVSDGVTLPSVFKAFDTAIAGK</sequence>
<feature type="coiled-coil region" evidence="1">
    <location>
        <begin position="59"/>
        <end position="90"/>
    </location>
</feature>
<gene>
    <name evidence="2" type="ORF">PGABG01_0410700</name>
</gene>
<evidence type="ECO:0000313" key="3">
    <source>
        <dbReference type="Proteomes" id="UP000831156"/>
    </source>
</evidence>
<name>A0ABY1UHZ5_9APIC</name>
<keyword evidence="3" id="KW-1185">Reference proteome</keyword>
<evidence type="ECO:0000256" key="1">
    <source>
        <dbReference type="SAM" id="Coils"/>
    </source>
</evidence>
<dbReference type="Proteomes" id="UP000831156">
    <property type="component" value="Chromosome 4"/>
</dbReference>
<proteinExistence type="predicted"/>
<keyword evidence="1" id="KW-0175">Coiled coil</keyword>
<organism evidence="2 3">
    <name type="scientific">Plasmodium gaboni</name>
    <dbReference type="NCBI Taxonomy" id="647221"/>
    <lineage>
        <taxon>Eukaryota</taxon>
        <taxon>Sar</taxon>
        <taxon>Alveolata</taxon>
        <taxon>Apicomplexa</taxon>
        <taxon>Aconoidasida</taxon>
        <taxon>Haemosporida</taxon>
        <taxon>Plasmodiidae</taxon>
        <taxon>Plasmodium</taxon>
        <taxon>Plasmodium (Laverania)</taxon>
    </lineage>
</organism>
<reference evidence="2" key="1">
    <citation type="submission" date="2016-09" db="EMBL/GenBank/DDBJ databases">
        <authorList>
            <consortium name="Pathogen Informatics"/>
            <person name="Sun Q."/>
            <person name="Inoue M."/>
        </authorList>
    </citation>
    <scope>NUCLEOTIDE SEQUENCE</scope>
</reference>
<dbReference type="EMBL" id="LT969427">
    <property type="protein sequence ID" value="SOV11284.1"/>
    <property type="molecule type" value="Genomic_DNA"/>
</dbReference>
<dbReference type="NCBIfam" id="TIGR01477">
    <property type="entry name" value="RIFIN"/>
    <property type="match status" value="1"/>
</dbReference>
<dbReference type="InterPro" id="IPR006373">
    <property type="entry name" value="VSA_Rifin"/>
</dbReference>